<evidence type="ECO:0000313" key="4">
    <source>
        <dbReference type="EMBL" id="SDG86759.1"/>
    </source>
</evidence>
<comment type="catalytic activity">
    <reaction evidence="3">
        <text>an N-terminal (5-L-glutamyl)-[peptide] + an alpha-amino acid = 5-L-glutamyl amino acid + an N-terminal L-alpha-aminoacyl-[peptide]</text>
        <dbReference type="Rhea" id="RHEA:23904"/>
        <dbReference type="Rhea" id="RHEA-COMP:9780"/>
        <dbReference type="Rhea" id="RHEA-COMP:9795"/>
        <dbReference type="ChEBI" id="CHEBI:77644"/>
        <dbReference type="ChEBI" id="CHEBI:78597"/>
        <dbReference type="ChEBI" id="CHEBI:78599"/>
        <dbReference type="ChEBI" id="CHEBI:78608"/>
        <dbReference type="EC" id="2.3.2.2"/>
    </reaction>
</comment>
<accession>A0A1G7XRF0</accession>
<dbReference type="GO" id="GO:0036374">
    <property type="term" value="F:glutathione hydrolase activity"/>
    <property type="evidence" value="ECO:0007669"/>
    <property type="project" value="UniProtKB-EC"/>
</dbReference>
<dbReference type="Proteomes" id="UP000217076">
    <property type="component" value="Unassembled WGS sequence"/>
</dbReference>
<comment type="catalytic activity">
    <reaction evidence="1">
        <text>an S-substituted glutathione + H2O = an S-substituted L-cysteinylglycine + L-glutamate</text>
        <dbReference type="Rhea" id="RHEA:59468"/>
        <dbReference type="ChEBI" id="CHEBI:15377"/>
        <dbReference type="ChEBI" id="CHEBI:29985"/>
        <dbReference type="ChEBI" id="CHEBI:90779"/>
        <dbReference type="ChEBI" id="CHEBI:143103"/>
        <dbReference type="EC" id="3.4.19.13"/>
    </reaction>
</comment>
<evidence type="ECO:0000256" key="1">
    <source>
        <dbReference type="ARBA" id="ARBA00001049"/>
    </source>
</evidence>
<dbReference type="GO" id="GO:0006751">
    <property type="term" value="P:glutathione catabolic process"/>
    <property type="evidence" value="ECO:0007669"/>
    <property type="project" value="InterPro"/>
</dbReference>
<dbReference type="PRINTS" id="PR01210">
    <property type="entry name" value="GGTRANSPTASE"/>
</dbReference>
<sequence length="446" mass="45054">MALLLPAACGLEEPAVGQLNYESAFAGMIVADEPGAVIASEGVLSAGGSAADAAVAMALNLAVSYPGSAGIGGGGLCLVYDGEAERVQALDFLPGAPTQALAEGGPGQAVAVPGLLRGLFALHARHGRLRFESLLIGPERAARFGSPISRALASDLKAAPAGLADDPATANLFEGRGEPRAVGGSAANLELASLFGRVRGRGVGDFYNGALARDLAAAAGRAGLKLNLADLRDYRPTWHDTTTVEEGYATLHLPPAPYAGHALADLWPRLSDDTDADDAVSQLAATARRLAEERGGTALVGTTSLIAVDSRGDAVACTLTLNAPFGIGRGLPGFGFLPAPWPGDGETPPMALGLAVNENSNEFRLAIAGAHGSDPSAGVGALALAALRGDTKLVSGAQTVGWTSESAPALVNLARCPKSISSHPESCRVGSDPRGNSLGRLLLADD</sequence>
<evidence type="ECO:0000313" key="5">
    <source>
        <dbReference type="Proteomes" id="UP000217076"/>
    </source>
</evidence>
<dbReference type="GO" id="GO:0103068">
    <property type="term" value="F:leukotriene C4 gamma-glutamyl transferase activity"/>
    <property type="evidence" value="ECO:0007669"/>
    <property type="project" value="UniProtKB-EC"/>
</dbReference>
<dbReference type="PANTHER" id="PTHR11686:SF9">
    <property type="entry name" value="RE13973P"/>
    <property type="match status" value="1"/>
</dbReference>
<keyword evidence="5" id="KW-1185">Reference proteome</keyword>
<organism evidence="4 5">
    <name type="scientific">Roseospirillum parvum</name>
    <dbReference type="NCBI Taxonomy" id="83401"/>
    <lineage>
        <taxon>Bacteria</taxon>
        <taxon>Pseudomonadati</taxon>
        <taxon>Pseudomonadota</taxon>
        <taxon>Alphaproteobacteria</taxon>
        <taxon>Rhodospirillales</taxon>
        <taxon>Rhodospirillaceae</taxon>
        <taxon>Roseospirillum</taxon>
    </lineage>
</organism>
<dbReference type="InterPro" id="IPR000101">
    <property type="entry name" value="GGT_peptidase"/>
</dbReference>
<evidence type="ECO:0000256" key="3">
    <source>
        <dbReference type="ARBA" id="ARBA00047417"/>
    </source>
</evidence>
<dbReference type="PANTHER" id="PTHR11686">
    <property type="entry name" value="GAMMA GLUTAMYL TRANSPEPTIDASE"/>
    <property type="match status" value="1"/>
</dbReference>
<keyword evidence="4" id="KW-0378">Hydrolase</keyword>
<name>A0A1G7XRF0_9PROT</name>
<dbReference type="AlphaFoldDB" id="A0A1G7XRF0"/>
<evidence type="ECO:0000256" key="2">
    <source>
        <dbReference type="ARBA" id="ARBA00001089"/>
    </source>
</evidence>
<dbReference type="InterPro" id="IPR029055">
    <property type="entry name" value="Ntn_hydrolases_N"/>
</dbReference>
<protein>
    <submittedName>
        <fullName evidence="4">Gamma-glutamyltranspeptidase / glutathione hydrolase</fullName>
    </submittedName>
</protein>
<dbReference type="GO" id="GO:0005886">
    <property type="term" value="C:plasma membrane"/>
    <property type="evidence" value="ECO:0007669"/>
    <property type="project" value="TreeGrafter"/>
</dbReference>
<reference evidence="5" key="1">
    <citation type="submission" date="2016-10" db="EMBL/GenBank/DDBJ databases">
        <authorList>
            <person name="Varghese N."/>
            <person name="Submissions S."/>
        </authorList>
    </citation>
    <scope>NUCLEOTIDE SEQUENCE [LARGE SCALE GENOMIC DNA]</scope>
    <source>
        <strain evidence="5">930I</strain>
    </source>
</reference>
<dbReference type="EMBL" id="FNCV01000003">
    <property type="protein sequence ID" value="SDG86759.1"/>
    <property type="molecule type" value="Genomic_DNA"/>
</dbReference>
<dbReference type="SUPFAM" id="SSF56235">
    <property type="entry name" value="N-terminal nucleophile aminohydrolases (Ntn hydrolases)"/>
    <property type="match status" value="1"/>
</dbReference>
<proteinExistence type="predicted"/>
<dbReference type="STRING" id="83401.SAMN05421742_10370"/>
<dbReference type="Pfam" id="PF01019">
    <property type="entry name" value="G_glu_transpept"/>
    <property type="match status" value="1"/>
</dbReference>
<gene>
    <name evidence="4" type="ORF">SAMN05421742_10370</name>
</gene>
<comment type="catalytic activity">
    <reaction evidence="2">
        <text>glutathione + H2O = L-cysteinylglycine + L-glutamate</text>
        <dbReference type="Rhea" id="RHEA:28807"/>
        <dbReference type="ChEBI" id="CHEBI:15377"/>
        <dbReference type="ChEBI" id="CHEBI:29985"/>
        <dbReference type="ChEBI" id="CHEBI:57925"/>
        <dbReference type="ChEBI" id="CHEBI:61694"/>
        <dbReference type="EC" id="3.4.19.13"/>
    </reaction>
</comment>